<evidence type="ECO:0000313" key="6">
    <source>
        <dbReference type="Proteomes" id="UP000521358"/>
    </source>
</evidence>
<evidence type="ECO:0000313" key="5">
    <source>
        <dbReference type="EMBL" id="NKC67958.1"/>
    </source>
</evidence>
<dbReference type="Pfam" id="PF08220">
    <property type="entry name" value="HTH_DeoR"/>
    <property type="match status" value="1"/>
</dbReference>
<dbReference type="PROSITE" id="PS51000">
    <property type="entry name" value="HTH_DEOR_2"/>
    <property type="match status" value="1"/>
</dbReference>
<proteinExistence type="predicted"/>
<dbReference type="Proteomes" id="UP000521358">
    <property type="component" value="Unassembled WGS sequence"/>
</dbReference>
<evidence type="ECO:0000256" key="2">
    <source>
        <dbReference type="ARBA" id="ARBA00023125"/>
    </source>
</evidence>
<organism evidence="5 6">
    <name type="scientific">Vagococcus fluvialis</name>
    <dbReference type="NCBI Taxonomy" id="2738"/>
    <lineage>
        <taxon>Bacteria</taxon>
        <taxon>Bacillati</taxon>
        <taxon>Bacillota</taxon>
        <taxon>Bacilli</taxon>
        <taxon>Lactobacillales</taxon>
        <taxon>Enterococcaceae</taxon>
        <taxon>Vagococcus</taxon>
    </lineage>
</organism>
<dbReference type="PROSITE" id="PS00894">
    <property type="entry name" value="HTH_DEOR_1"/>
    <property type="match status" value="1"/>
</dbReference>
<dbReference type="InterPro" id="IPR018356">
    <property type="entry name" value="Tscrpt_reg_HTH_DeoR_CS"/>
</dbReference>
<dbReference type="PRINTS" id="PR00037">
    <property type="entry name" value="HTHLACR"/>
</dbReference>
<name>A0A7X6I2W8_9ENTE</name>
<dbReference type="InterPro" id="IPR014036">
    <property type="entry name" value="DeoR-like_C"/>
</dbReference>
<dbReference type="InterPro" id="IPR036390">
    <property type="entry name" value="WH_DNA-bd_sf"/>
</dbReference>
<protein>
    <submittedName>
        <fullName evidence="5">DeoR/GlpR transcriptional regulator</fullName>
    </submittedName>
</protein>
<gene>
    <name evidence="5" type="ORF">HED35_07655</name>
</gene>
<dbReference type="AlphaFoldDB" id="A0A7X6I2W8"/>
<dbReference type="SMART" id="SM01134">
    <property type="entry name" value="DeoRC"/>
    <property type="match status" value="1"/>
</dbReference>
<dbReference type="EMBL" id="JAAVMB010000008">
    <property type="protein sequence ID" value="NKC67958.1"/>
    <property type="molecule type" value="Genomic_DNA"/>
</dbReference>
<dbReference type="Gene3D" id="1.10.10.10">
    <property type="entry name" value="Winged helix-like DNA-binding domain superfamily/Winged helix DNA-binding domain"/>
    <property type="match status" value="1"/>
</dbReference>
<keyword evidence="1" id="KW-0805">Transcription regulation</keyword>
<dbReference type="InterPro" id="IPR050313">
    <property type="entry name" value="Carb_Metab_HTH_regulators"/>
</dbReference>
<dbReference type="RefSeq" id="WP_167807163.1">
    <property type="nucleotide sequence ID" value="NZ_JAAVMB010000008.1"/>
</dbReference>
<dbReference type="SUPFAM" id="SSF100950">
    <property type="entry name" value="NagB/RpiA/CoA transferase-like"/>
    <property type="match status" value="1"/>
</dbReference>
<evidence type="ECO:0000256" key="1">
    <source>
        <dbReference type="ARBA" id="ARBA00023015"/>
    </source>
</evidence>
<dbReference type="InterPro" id="IPR037171">
    <property type="entry name" value="NagB/RpiA_transferase-like"/>
</dbReference>
<dbReference type="InterPro" id="IPR036388">
    <property type="entry name" value="WH-like_DNA-bd_sf"/>
</dbReference>
<dbReference type="Pfam" id="PF00455">
    <property type="entry name" value="DeoRC"/>
    <property type="match status" value="1"/>
</dbReference>
<dbReference type="GO" id="GO:0003677">
    <property type="term" value="F:DNA binding"/>
    <property type="evidence" value="ECO:0007669"/>
    <property type="project" value="UniProtKB-KW"/>
</dbReference>
<dbReference type="SUPFAM" id="SSF46785">
    <property type="entry name" value="Winged helix' DNA-binding domain"/>
    <property type="match status" value="1"/>
</dbReference>
<feature type="domain" description="HTH deoR-type" evidence="4">
    <location>
        <begin position="3"/>
        <end position="58"/>
    </location>
</feature>
<sequence>MTQQERLVEILKLLESKEILKQEEIAQQFNVSKDTARRDILKLVEENLVERTKGGIQLPVIKQQITDYQNRIIQHSTEKKQVATLASSLINSTQTIWLDVSTTVELLSQKNLPKETLFVTNSVDNAISFSTNKNQIYLLGGYYQADSHLLKGPMLMTQLMNFYFDIAFIGASGISEEGIFFDELEDIDLHQQLRAQSKQVVLLIDSSKENLRTSFKVSWETIDTLIVNQPLSTSLQEAINQHPITMIIP</sequence>
<keyword evidence="3" id="KW-0804">Transcription</keyword>
<dbReference type="PANTHER" id="PTHR30363:SF51">
    <property type="entry name" value="HTH-TYPE TRANSCRIPTIONAL REPRESSOR GLCR"/>
    <property type="match status" value="1"/>
</dbReference>
<evidence type="ECO:0000259" key="4">
    <source>
        <dbReference type="PROSITE" id="PS51000"/>
    </source>
</evidence>
<comment type="caution">
    <text evidence="5">The sequence shown here is derived from an EMBL/GenBank/DDBJ whole genome shotgun (WGS) entry which is preliminary data.</text>
</comment>
<dbReference type="InterPro" id="IPR001034">
    <property type="entry name" value="DeoR_HTH"/>
</dbReference>
<evidence type="ECO:0000256" key="3">
    <source>
        <dbReference type="ARBA" id="ARBA00023163"/>
    </source>
</evidence>
<dbReference type="PANTHER" id="PTHR30363">
    <property type="entry name" value="HTH-TYPE TRANSCRIPTIONAL REGULATOR SRLR-RELATED"/>
    <property type="match status" value="1"/>
</dbReference>
<keyword evidence="2" id="KW-0238">DNA-binding</keyword>
<dbReference type="SMART" id="SM00420">
    <property type="entry name" value="HTH_DEOR"/>
    <property type="match status" value="1"/>
</dbReference>
<reference evidence="5 6" key="1">
    <citation type="submission" date="2020-03" db="EMBL/GenBank/DDBJ databases">
        <title>Bacterial samples isolated from urine from healthy bovine heifers (Gyr breed).</title>
        <authorList>
            <person name="Giannattasio-Ferraz S."/>
            <person name="Maskeri L."/>
            <person name="Penido A."/>
            <person name="Barbosa-Stancioli E.F."/>
            <person name="Putonti C."/>
        </authorList>
    </citation>
    <scope>NUCLEOTIDE SEQUENCE [LARGE SCALE GENOMIC DNA]</scope>
    <source>
        <strain evidence="5 6">UFMG-H7</strain>
    </source>
</reference>
<accession>A0A7X6I2W8</accession>
<dbReference type="GO" id="GO:0003700">
    <property type="term" value="F:DNA-binding transcription factor activity"/>
    <property type="evidence" value="ECO:0007669"/>
    <property type="project" value="InterPro"/>
</dbReference>
<dbReference type="Gene3D" id="3.40.50.1360">
    <property type="match status" value="1"/>
</dbReference>